<accession>A0A0F6YJJ4</accession>
<dbReference type="PANTHER" id="PTHR46429">
    <property type="entry name" value="23S RRNA (GUANOSINE-2'-O-)-METHYLTRANSFERASE RLMB"/>
    <property type="match status" value="1"/>
</dbReference>
<evidence type="ECO:0000313" key="5">
    <source>
        <dbReference type="Proteomes" id="UP000034883"/>
    </source>
</evidence>
<evidence type="ECO:0000256" key="2">
    <source>
        <dbReference type="ARBA" id="ARBA00022679"/>
    </source>
</evidence>
<dbReference type="GO" id="GO:0006396">
    <property type="term" value="P:RNA processing"/>
    <property type="evidence" value="ECO:0007669"/>
    <property type="project" value="InterPro"/>
</dbReference>
<dbReference type="SMART" id="SM00967">
    <property type="entry name" value="SpoU_sub_bind"/>
    <property type="match status" value="1"/>
</dbReference>
<dbReference type="InterPro" id="IPR004441">
    <property type="entry name" value="rRNA_MeTrfase_TrmH"/>
</dbReference>
<reference evidence="4 5" key="1">
    <citation type="submission" date="2015-03" db="EMBL/GenBank/DDBJ databases">
        <title>Genome assembly of Sandaracinus amylolyticus DSM 53668.</title>
        <authorList>
            <person name="Sharma G."/>
            <person name="Subramanian S."/>
        </authorList>
    </citation>
    <scope>NUCLEOTIDE SEQUENCE [LARGE SCALE GENOMIC DNA]</scope>
    <source>
        <strain evidence="4 5">DSM 53668</strain>
    </source>
</reference>
<dbReference type="InterPro" id="IPR029026">
    <property type="entry name" value="tRNA_m1G_MTases_N"/>
</dbReference>
<proteinExistence type="predicted"/>
<keyword evidence="2 4" id="KW-0808">Transferase</keyword>
<dbReference type="Pfam" id="PF00588">
    <property type="entry name" value="SpoU_methylase"/>
    <property type="match status" value="1"/>
</dbReference>
<protein>
    <submittedName>
        <fullName evidence="4">23S rRNA (Guanosine-2'-O-)-methyltransferase rlmB</fullName>
    </submittedName>
</protein>
<evidence type="ECO:0000259" key="3">
    <source>
        <dbReference type="SMART" id="SM00967"/>
    </source>
</evidence>
<feature type="domain" description="RNA 2-O ribose methyltransferase substrate binding" evidence="3">
    <location>
        <begin position="4"/>
        <end position="78"/>
    </location>
</feature>
<dbReference type="InterPro" id="IPR001537">
    <property type="entry name" value="SpoU_MeTrfase"/>
</dbReference>
<dbReference type="CDD" id="cd18103">
    <property type="entry name" value="SpoU-like_RlmB"/>
    <property type="match status" value="1"/>
</dbReference>
<dbReference type="KEGG" id="samy:DB32_004237"/>
<dbReference type="STRING" id="927083.DB32_004237"/>
<evidence type="ECO:0000313" key="4">
    <source>
        <dbReference type="EMBL" id="AKF07088.1"/>
    </source>
</evidence>
<dbReference type="OrthoDB" id="9785673at2"/>
<dbReference type="InterPro" id="IPR013123">
    <property type="entry name" value="SpoU_subst-bd"/>
</dbReference>
<dbReference type="SUPFAM" id="SSF75217">
    <property type="entry name" value="alpha/beta knot"/>
    <property type="match status" value="1"/>
</dbReference>
<keyword evidence="5" id="KW-1185">Reference proteome</keyword>
<dbReference type="RefSeq" id="WP_053234388.1">
    <property type="nucleotide sequence ID" value="NZ_CP011125.1"/>
</dbReference>
<name>A0A0F6YJJ4_9BACT</name>
<evidence type="ECO:0000256" key="1">
    <source>
        <dbReference type="ARBA" id="ARBA00022603"/>
    </source>
</evidence>
<sequence length="246" mass="26087">MKRVVAGPRAVIEALRARAGAIHVIYVEEGAKPSRELETELRAKNVKVEPRPRAELEALAPDGRHQGIVAITGEYPYASLEEALVAARERPLFVALDEITDPHNFGAIVRSAVAFGADGVLTLKDRAAPVTPVVVRASAGATEHARIARVTNLARTLASLAEDHEMQIVGLAMDGDVAIDELPAAERGRVLVIGSEGKGMRPLVRKQCTVVARIDMEGPVASLNASVAAGIALHAASRARARELSE</sequence>
<dbReference type="NCBIfam" id="TIGR00186">
    <property type="entry name" value="rRNA_methyl_3"/>
    <property type="match status" value="1"/>
</dbReference>
<dbReference type="InterPro" id="IPR029064">
    <property type="entry name" value="Ribosomal_eL30-like_sf"/>
</dbReference>
<dbReference type="AlphaFoldDB" id="A0A0F6YJJ4"/>
<dbReference type="InterPro" id="IPR029028">
    <property type="entry name" value="Alpha/beta_knot_MTases"/>
</dbReference>
<organism evidence="4 5">
    <name type="scientific">Sandaracinus amylolyticus</name>
    <dbReference type="NCBI Taxonomy" id="927083"/>
    <lineage>
        <taxon>Bacteria</taxon>
        <taxon>Pseudomonadati</taxon>
        <taxon>Myxococcota</taxon>
        <taxon>Polyangia</taxon>
        <taxon>Polyangiales</taxon>
        <taxon>Sandaracinaceae</taxon>
        <taxon>Sandaracinus</taxon>
    </lineage>
</organism>
<dbReference type="GO" id="GO:0032259">
    <property type="term" value="P:methylation"/>
    <property type="evidence" value="ECO:0007669"/>
    <property type="project" value="UniProtKB-KW"/>
</dbReference>
<dbReference type="Gene3D" id="3.30.1330.30">
    <property type="match status" value="1"/>
</dbReference>
<dbReference type="PANTHER" id="PTHR46429:SF1">
    <property type="entry name" value="23S RRNA (GUANOSINE-2'-O-)-METHYLTRANSFERASE RLMB"/>
    <property type="match status" value="1"/>
</dbReference>
<dbReference type="GO" id="GO:0008173">
    <property type="term" value="F:RNA methyltransferase activity"/>
    <property type="evidence" value="ECO:0007669"/>
    <property type="project" value="InterPro"/>
</dbReference>
<gene>
    <name evidence="4" type="ORF">DB32_004237</name>
</gene>
<dbReference type="Proteomes" id="UP000034883">
    <property type="component" value="Chromosome"/>
</dbReference>
<keyword evidence="1 4" id="KW-0489">Methyltransferase</keyword>
<dbReference type="SUPFAM" id="SSF55315">
    <property type="entry name" value="L30e-like"/>
    <property type="match status" value="1"/>
</dbReference>
<dbReference type="Gene3D" id="3.40.1280.10">
    <property type="match status" value="1"/>
</dbReference>
<dbReference type="Pfam" id="PF08032">
    <property type="entry name" value="SpoU_sub_bind"/>
    <property type="match status" value="1"/>
</dbReference>
<dbReference type="GO" id="GO:0005829">
    <property type="term" value="C:cytosol"/>
    <property type="evidence" value="ECO:0007669"/>
    <property type="project" value="TreeGrafter"/>
</dbReference>
<dbReference type="GO" id="GO:0003723">
    <property type="term" value="F:RNA binding"/>
    <property type="evidence" value="ECO:0007669"/>
    <property type="project" value="InterPro"/>
</dbReference>
<dbReference type="EMBL" id="CP011125">
    <property type="protein sequence ID" value="AKF07088.1"/>
    <property type="molecule type" value="Genomic_DNA"/>
</dbReference>